<dbReference type="OrthoDB" id="10260455at2759"/>
<reference evidence="3 4" key="1">
    <citation type="submission" date="2009-11" db="EMBL/GenBank/DDBJ databases">
        <title>Annotation of Allomyces macrogynus ATCC 38327.</title>
        <authorList>
            <consortium name="The Broad Institute Genome Sequencing Platform"/>
            <person name="Russ C."/>
            <person name="Cuomo C."/>
            <person name="Burger G."/>
            <person name="Gray M.W."/>
            <person name="Holland P.W.H."/>
            <person name="King N."/>
            <person name="Lang F.B.F."/>
            <person name="Roger A.J."/>
            <person name="Ruiz-Trillo I."/>
            <person name="Young S.K."/>
            <person name="Zeng Q."/>
            <person name="Gargeya S."/>
            <person name="Fitzgerald M."/>
            <person name="Haas B."/>
            <person name="Abouelleil A."/>
            <person name="Alvarado L."/>
            <person name="Arachchi H.M."/>
            <person name="Berlin A."/>
            <person name="Chapman S.B."/>
            <person name="Gearin G."/>
            <person name="Goldberg J."/>
            <person name="Griggs A."/>
            <person name="Gujja S."/>
            <person name="Hansen M."/>
            <person name="Heiman D."/>
            <person name="Howarth C."/>
            <person name="Larimer J."/>
            <person name="Lui A."/>
            <person name="MacDonald P.J.P."/>
            <person name="McCowen C."/>
            <person name="Montmayeur A."/>
            <person name="Murphy C."/>
            <person name="Neiman D."/>
            <person name="Pearson M."/>
            <person name="Priest M."/>
            <person name="Roberts A."/>
            <person name="Saif S."/>
            <person name="Shea T."/>
            <person name="Sisk P."/>
            <person name="Stolte C."/>
            <person name="Sykes S."/>
            <person name="Wortman J."/>
            <person name="Nusbaum C."/>
            <person name="Birren B."/>
        </authorList>
    </citation>
    <scope>NUCLEOTIDE SEQUENCE [LARGE SCALE GENOMIC DNA]</scope>
    <source>
        <strain evidence="3 4">ATCC 38327</strain>
    </source>
</reference>
<dbReference type="STRING" id="578462.A0A0L0TAL9"/>
<dbReference type="PANTHER" id="PTHR21847:SF1">
    <property type="entry name" value="EF-HAND CALCIUM-BINDING DOMAIN-CONTAINING PROTEIN 10"/>
    <property type="match status" value="1"/>
</dbReference>
<dbReference type="CDD" id="cd22976">
    <property type="entry name" value="DD_EFCAB10"/>
    <property type="match status" value="1"/>
</dbReference>
<sequence>MNGHPAAPGAGAGLPASIAEQVHAAQGYLEAHQIAPVMHRLMALLVYHRPDDPRAFMAQRLRELHALRVGNTGKAESTHLFTRTDLERVYQLHDPAGHGTMTREQFVQAMTSLGLAPDTYRVPQHDSMTMAQFVDEGMRAAGAVLLPASGATAGTRPAAPPGAPPKVSTPVRRAGVPGAPSGRMTSPAAGL</sequence>
<dbReference type="PANTHER" id="PTHR21847">
    <property type="entry name" value="EF-HAND CALCIUM-BINDING DOMAIN-CONTAINING PROTEIN 10"/>
    <property type="match status" value="1"/>
</dbReference>
<feature type="region of interest" description="Disordered" evidence="1">
    <location>
        <begin position="152"/>
        <end position="191"/>
    </location>
</feature>
<dbReference type="InterPro" id="IPR002048">
    <property type="entry name" value="EF_hand_dom"/>
</dbReference>
<dbReference type="PROSITE" id="PS50222">
    <property type="entry name" value="EF_HAND_2"/>
    <property type="match status" value="1"/>
</dbReference>
<feature type="domain" description="EF-hand" evidence="2">
    <location>
        <begin position="81"/>
        <end position="116"/>
    </location>
</feature>
<dbReference type="SUPFAM" id="SSF47391">
    <property type="entry name" value="Dimerization-anchoring domain of cAMP-dependent PK regulatory subunit"/>
    <property type="match status" value="1"/>
</dbReference>
<proteinExistence type="predicted"/>
<dbReference type="eggNOG" id="ENOG502S6BT">
    <property type="taxonomic scope" value="Eukaryota"/>
</dbReference>
<dbReference type="InterPro" id="IPR039879">
    <property type="entry name" value="EFC10"/>
</dbReference>
<dbReference type="AlphaFoldDB" id="A0A0L0TAL9"/>
<reference evidence="4" key="2">
    <citation type="submission" date="2009-11" db="EMBL/GenBank/DDBJ databases">
        <title>The Genome Sequence of Allomyces macrogynus strain ATCC 38327.</title>
        <authorList>
            <consortium name="The Broad Institute Genome Sequencing Platform"/>
            <person name="Russ C."/>
            <person name="Cuomo C."/>
            <person name="Shea T."/>
            <person name="Young S.K."/>
            <person name="Zeng Q."/>
            <person name="Koehrsen M."/>
            <person name="Haas B."/>
            <person name="Borodovsky M."/>
            <person name="Guigo R."/>
            <person name="Alvarado L."/>
            <person name="Berlin A."/>
            <person name="Borenstein D."/>
            <person name="Chen Z."/>
            <person name="Engels R."/>
            <person name="Freedman E."/>
            <person name="Gellesch M."/>
            <person name="Goldberg J."/>
            <person name="Griggs A."/>
            <person name="Gujja S."/>
            <person name="Heiman D."/>
            <person name="Hepburn T."/>
            <person name="Howarth C."/>
            <person name="Jen D."/>
            <person name="Larson L."/>
            <person name="Lewis B."/>
            <person name="Mehta T."/>
            <person name="Park D."/>
            <person name="Pearson M."/>
            <person name="Roberts A."/>
            <person name="Saif S."/>
            <person name="Shenoy N."/>
            <person name="Sisk P."/>
            <person name="Stolte C."/>
            <person name="Sykes S."/>
            <person name="Walk T."/>
            <person name="White J."/>
            <person name="Yandava C."/>
            <person name="Burger G."/>
            <person name="Gray M.W."/>
            <person name="Holland P.W.H."/>
            <person name="King N."/>
            <person name="Lang F.B.F."/>
            <person name="Roger A.J."/>
            <person name="Ruiz-Trillo I."/>
            <person name="Lander E."/>
            <person name="Nusbaum C."/>
        </authorList>
    </citation>
    <scope>NUCLEOTIDE SEQUENCE [LARGE SCALE GENOMIC DNA]</scope>
    <source>
        <strain evidence="4">ATCC 38327</strain>
    </source>
</reference>
<protein>
    <recommendedName>
        <fullName evidence="2">EF-hand domain-containing protein</fullName>
    </recommendedName>
</protein>
<evidence type="ECO:0000313" key="3">
    <source>
        <dbReference type="EMBL" id="KNE71584.1"/>
    </source>
</evidence>
<gene>
    <name evidence="3" type="ORF">AMAG_16146</name>
</gene>
<accession>A0A0L0TAL9</accession>
<dbReference type="InterPro" id="IPR049760">
    <property type="entry name" value="DD_EFCAB10"/>
</dbReference>
<dbReference type="Gene3D" id="1.20.890.10">
    <property type="entry name" value="cAMP-dependent protein kinase regulatory subunit, dimerization-anchoring domain"/>
    <property type="match status" value="1"/>
</dbReference>
<organism evidence="3 4">
    <name type="scientific">Allomyces macrogynus (strain ATCC 38327)</name>
    <name type="common">Allomyces javanicus var. macrogynus</name>
    <dbReference type="NCBI Taxonomy" id="578462"/>
    <lineage>
        <taxon>Eukaryota</taxon>
        <taxon>Fungi</taxon>
        <taxon>Fungi incertae sedis</taxon>
        <taxon>Blastocladiomycota</taxon>
        <taxon>Blastocladiomycetes</taxon>
        <taxon>Blastocladiales</taxon>
        <taxon>Blastocladiaceae</taxon>
        <taxon>Allomyces</taxon>
    </lineage>
</organism>
<keyword evidence="4" id="KW-1185">Reference proteome</keyword>
<dbReference type="GO" id="GO:0005509">
    <property type="term" value="F:calcium ion binding"/>
    <property type="evidence" value="ECO:0007669"/>
    <property type="project" value="InterPro"/>
</dbReference>
<evidence type="ECO:0000256" key="1">
    <source>
        <dbReference type="SAM" id="MobiDB-lite"/>
    </source>
</evidence>
<dbReference type="VEuPathDB" id="FungiDB:AMAG_16146"/>
<name>A0A0L0TAL9_ALLM3</name>
<evidence type="ECO:0000259" key="2">
    <source>
        <dbReference type="PROSITE" id="PS50222"/>
    </source>
</evidence>
<evidence type="ECO:0000313" key="4">
    <source>
        <dbReference type="Proteomes" id="UP000054350"/>
    </source>
</evidence>
<dbReference type="Proteomes" id="UP000054350">
    <property type="component" value="Unassembled WGS sequence"/>
</dbReference>
<dbReference type="EMBL" id="GG745373">
    <property type="protein sequence ID" value="KNE71584.1"/>
    <property type="molecule type" value="Genomic_DNA"/>
</dbReference>